<feature type="domain" description="Phosphomevalonate dehydratase small subunit-like" evidence="2">
    <location>
        <begin position="27"/>
        <end position="106"/>
    </location>
</feature>
<protein>
    <recommendedName>
        <fullName evidence="2">Phosphomevalonate dehydratase small subunit-like domain-containing protein</fullName>
    </recommendedName>
</protein>
<evidence type="ECO:0000313" key="4">
    <source>
        <dbReference type="Proteomes" id="UP000196880"/>
    </source>
</evidence>
<dbReference type="RefSeq" id="WP_087909170.1">
    <property type="nucleotide sequence ID" value="NZ_NAIA01000002.1"/>
</dbReference>
<dbReference type="Proteomes" id="UP000196880">
    <property type="component" value="Unassembled WGS sequence"/>
</dbReference>
<reference evidence="3 4" key="1">
    <citation type="submission" date="2017-03" db="EMBL/GenBank/DDBJ databases">
        <title>New species Polynucleobacter sp. MWH-EgelM1-30-B4.</title>
        <authorList>
            <person name="Hahn M.W."/>
        </authorList>
    </citation>
    <scope>NUCLEOTIDE SEQUENCE [LARGE SCALE GENOMIC DNA]</scope>
    <source>
        <strain evidence="3 4">MWH-EgelM1-30-B4</strain>
    </source>
</reference>
<dbReference type="InterPro" id="IPR002840">
    <property type="entry name" value="PMDh-S-like_dom"/>
</dbReference>
<comment type="caution">
    <text evidence="3">The sequence shown here is derived from an EMBL/GenBank/DDBJ whole genome shotgun (WGS) entry which is preliminary data.</text>
</comment>
<dbReference type="Pfam" id="PF01989">
    <property type="entry name" value="AcnX_swivel_put"/>
    <property type="match status" value="1"/>
</dbReference>
<dbReference type="AlphaFoldDB" id="A0A210RZI4"/>
<dbReference type="Gene3D" id="3.50.30.10">
    <property type="entry name" value="Phosphohistidine domain"/>
    <property type="match status" value="1"/>
</dbReference>
<accession>A0A210RZI4</accession>
<keyword evidence="4" id="KW-1185">Reference proteome</keyword>
<organism evidence="3 4">
    <name type="scientific">Polynucleobacter hirudinilacicola</name>
    <dbReference type="NCBI Taxonomy" id="1743166"/>
    <lineage>
        <taxon>Bacteria</taxon>
        <taxon>Pseudomonadati</taxon>
        <taxon>Pseudomonadota</taxon>
        <taxon>Betaproteobacteria</taxon>
        <taxon>Burkholderiales</taxon>
        <taxon>Burkholderiaceae</taxon>
        <taxon>Polynucleobacter</taxon>
    </lineage>
</organism>
<sequence length="135" mass="14506">MSGKIYKAKHAQGQSIEGECLSASDGFSARYDLDRLKGVFSRPAHKLFGQSYKDKILVLDAAKGGVASAWMLYEMKSRDLCPSAIIFNAVNPILAQGAAHAGIPMLSGFDCDITQAIASGARLRIDTKNQTVEVL</sequence>
<dbReference type="OrthoDB" id="8907874at2"/>
<keyword evidence="1" id="KW-0456">Lyase</keyword>
<dbReference type="EMBL" id="NAIA01000002">
    <property type="protein sequence ID" value="OWF66374.1"/>
    <property type="molecule type" value="Genomic_DNA"/>
</dbReference>
<name>A0A210RZI4_9BURK</name>
<dbReference type="SUPFAM" id="SSF52016">
    <property type="entry name" value="LeuD/IlvD-like"/>
    <property type="match status" value="1"/>
</dbReference>
<evidence type="ECO:0000313" key="3">
    <source>
        <dbReference type="EMBL" id="OWF66374.1"/>
    </source>
</evidence>
<evidence type="ECO:0000259" key="2">
    <source>
        <dbReference type="Pfam" id="PF01989"/>
    </source>
</evidence>
<proteinExistence type="predicted"/>
<evidence type="ECO:0000256" key="1">
    <source>
        <dbReference type="ARBA" id="ARBA00023239"/>
    </source>
</evidence>
<dbReference type="GO" id="GO:0016829">
    <property type="term" value="F:lyase activity"/>
    <property type="evidence" value="ECO:0007669"/>
    <property type="project" value="UniProtKB-KW"/>
</dbReference>
<gene>
    <name evidence="3" type="ORF">B6A14_04060</name>
</gene>